<dbReference type="SMART" id="SM00052">
    <property type="entry name" value="EAL"/>
    <property type="match status" value="1"/>
</dbReference>
<evidence type="ECO:0000259" key="1">
    <source>
        <dbReference type="PROSITE" id="PS50883"/>
    </source>
</evidence>
<dbReference type="PROSITE" id="PS50883">
    <property type="entry name" value="EAL"/>
    <property type="match status" value="1"/>
</dbReference>
<name>A0ABQ5JKD7_9LACO</name>
<protein>
    <submittedName>
        <fullName evidence="2">Diguanylate cyclase</fullName>
    </submittedName>
</protein>
<evidence type="ECO:0000313" key="3">
    <source>
        <dbReference type="Proteomes" id="UP001055149"/>
    </source>
</evidence>
<dbReference type="InterPro" id="IPR050706">
    <property type="entry name" value="Cyclic-di-GMP_PDE-like"/>
</dbReference>
<evidence type="ECO:0000313" key="2">
    <source>
        <dbReference type="EMBL" id="GKS81191.1"/>
    </source>
</evidence>
<proteinExistence type="predicted"/>
<feature type="domain" description="EAL" evidence="1">
    <location>
        <begin position="1"/>
        <end position="219"/>
    </location>
</feature>
<dbReference type="RefSeq" id="WP_244054954.1">
    <property type="nucleotide sequence ID" value="NZ_BQXH01000006.1"/>
</dbReference>
<reference evidence="2" key="1">
    <citation type="journal article" date="2022" name="Int. J. Syst. Evol. Microbiol.">
        <title>A novel species of lactic acid bacteria, Ligilactobacillus pabuli sp. nov., isolated from alfalfa silage.</title>
        <authorList>
            <person name="Tohno M."/>
            <person name="Tanizawa Y."/>
            <person name="Sawada H."/>
            <person name="Sakamoto M."/>
            <person name="Ohkuma M."/>
            <person name="Kobayashi H."/>
        </authorList>
    </citation>
    <scope>NUCLEOTIDE SEQUENCE</scope>
    <source>
        <strain evidence="2">AF129</strain>
    </source>
</reference>
<dbReference type="EMBL" id="BQXH01000006">
    <property type="protein sequence ID" value="GKS81191.1"/>
    <property type="molecule type" value="Genomic_DNA"/>
</dbReference>
<dbReference type="Proteomes" id="UP001055149">
    <property type="component" value="Unassembled WGS sequence"/>
</dbReference>
<dbReference type="PANTHER" id="PTHR33121:SF70">
    <property type="entry name" value="SIGNALING PROTEIN YKOW"/>
    <property type="match status" value="1"/>
</dbReference>
<dbReference type="InterPro" id="IPR001633">
    <property type="entry name" value="EAL_dom"/>
</dbReference>
<dbReference type="InterPro" id="IPR035919">
    <property type="entry name" value="EAL_sf"/>
</dbReference>
<dbReference type="Gene3D" id="3.20.20.450">
    <property type="entry name" value="EAL domain"/>
    <property type="match status" value="1"/>
</dbReference>
<gene>
    <name evidence="2" type="ORF">LPAF129_08770</name>
</gene>
<comment type="caution">
    <text evidence="2">The sequence shown here is derived from an EMBL/GenBank/DDBJ whole genome shotgun (WGS) entry which is preliminary data.</text>
</comment>
<organism evidence="2 3">
    <name type="scientific">Ligilactobacillus pabuli</name>
    <dbReference type="NCBI Taxonomy" id="2886039"/>
    <lineage>
        <taxon>Bacteria</taxon>
        <taxon>Bacillati</taxon>
        <taxon>Bacillota</taxon>
        <taxon>Bacilli</taxon>
        <taxon>Lactobacillales</taxon>
        <taxon>Lactobacillaceae</taxon>
        <taxon>Ligilactobacillus</taxon>
    </lineage>
</organism>
<sequence>MYRYFIQPIINKFSGSVLGYELLIRKLIDGQWQLPQSFSAIPQEVQTNLLVTIAQKLSRKISFVSFNVNWAQFLSPEFSQLLIETQQKISPVTLVLEIIKEPVQTNFSTTEIIQQMNYFNQHGVLIALDDVDTGCNLYPEVQAFLPYVFEIKFPCQNFRQAGRQTEIKTALQKWQQIAANNNLNLIVEGVETSADDQLLDELAISYRQGYYYGKPRLFQ</sequence>
<accession>A0ABQ5JKD7</accession>
<dbReference type="PANTHER" id="PTHR33121">
    <property type="entry name" value="CYCLIC DI-GMP PHOSPHODIESTERASE PDEF"/>
    <property type="match status" value="1"/>
</dbReference>
<dbReference type="Pfam" id="PF00563">
    <property type="entry name" value="EAL"/>
    <property type="match status" value="1"/>
</dbReference>
<keyword evidence="3" id="KW-1185">Reference proteome</keyword>
<dbReference type="SUPFAM" id="SSF141868">
    <property type="entry name" value="EAL domain-like"/>
    <property type="match status" value="1"/>
</dbReference>